<gene>
    <name evidence="2" type="ORF">LCGC14_3014550</name>
</gene>
<evidence type="ECO:0000313" key="2">
    <source>
        <dbReference type="EMBL" id="KKK61415.1"/>
    </source>
</evidence>
<protein>
    <submittedName>
        <fullName evidence="2">Uncharacterized protein</fullName>
    </submittedName>
</protein>
<evidence type="ECO:0000256" key="1">
    <source>
        <dbReference type="SAM" id="Phobius"/>
    </source>
</evidence>
<accession>A0A0F8XK28</accession>
<keyword evidence="1" id="KW-0472">Membrane</keyword>
<dbReference type="EMBL" id="LAZR01062484">
    <property type="protein sequence ID" value="KKK61415.1"/>
    <property type="molecule type" value="Genomic_DNA"/>
</dbReference>
<name>A0A0F8XK28_9ZZZZ</name>
<dbReference type="AlphaFoldDB" id="A0A0F8XK28"/>
<feature type="non-terminal residue" evidence="2">
    <location>
        <position position="92"/>
    </location>
</feature>
<reference evidence="2" key="1">
    <citation type="journal article" date="2015" name="Nature">
        <title>Complex archaea that bridge the gap between prokaryotes and eukaryotes.</title>
        <authorList>
            <person name="Spang A."/>
            <person name="Saw J.H."/>
            <person name="Jorgensen S.L."/>
            <person name="Zaremba-Niedzwiedzka K."/>
            <person name="Martijn J."/>
            <person name="Lind A.E."/>
            <person name="van Eijk R."/>
            <person name="Schleper C."/>
            <person name="Guy L."/>
            <person name="Ettema T.J."/>
        </authorList>
    </citation>
    <scope>NUCLEOTIDE SEQUENCE</scope>
</reference>
<proteinExistence type="predicted"/>
<comment type="caution">
    <text evidence="2">The sequence shown here is derived from an EMBL/GenBank/DDBJ whole genome shotgun (WGS) entry which is preliminary data.</text>
</comment>
<organism evidence="2">
    <name type="scientific">marine sediment metagenome</name>
    <dbReference type="NCBI Taxonomy" id="412755"/>
    <lineage>
        <taxon>unclassified sequences</taxon>
        <taxon>metagenomes</taxon>
        <taxon>ecological metagenomes</taxon>
    </lineage>
</organism>
<sequence length="92" mass="9497">MGSVFTTALSMFPSNTKTMFITATGNLFAANNALGYVGAHFTTVISPRLGPVDTSAPKLNPPSSGIGAVITLYAISTAYCTIFWGTSKAISS</sequence>
<keyword evidence="1" id="KW-1133">Transmembrane helix</keyword>
<feature type="transmembrane region" description="Helical" evidence="1">
    <location>
        <begin position="65"/>
        <end position="86"/>
    </location>
</feature>
<keyword evidence="1" id="KW-0812">Transmembrane</keyword>